<organism evidence="2">
    <name type="scientific">Craspedostauros australis</name>
    <dbReference type="NCBI Taxonomy" id="1486917"/>
    <lineage>
        <taxon>Eukaryota</taxon>
        <taxon>Sar</taxon>
        <taxon>Stramenopiles</taxon>
        <taxon>Ochrophyta</taxon>
        <taxon>Bacillariophyta</taxon>
        <taxon>Bacillariophyceae</taxon>
        <taxon>Bacillariophycidae</taxon>
        <taxon>Naviculales</taxon>
        <taxon>Naviculaceae</taxon>
        <taxon>Craspedostauros</taxon>
    </lineage>
</organism>
<accession>A0A7R9ZN80</accession>
<dbReference type="AlphaFoldDB" id="A0A7R9ZN80"/>
<evidence type="ECO:0000313" key="2">
    <source>
        <dbReference type="EMBL" id="CAD8334308.1"/>
    </source>
</evidence>
<reference evidence="2" key="1">
    <citation type="submission" date="2021-01" db="EMBL/GenBank/DDBJ databases">
        <authorList>
            <person name="Corre E."/>
            <person name="Pelletier E."/>
            <person name="Niang G."/>
            <person name="Scheremetjew M."/>
            <person name="Finn R."/>
            <person name="Kale V."/>
            <person name="Holt S."/>
            <person name="Cochrane G."/>
            <person name="Meng A."/>
            <person name="Brown T."/>
            <person name="Cohen L."/>
        </authorList>
    </citation>
    <scope>NUCLEOTIDE SEQUENCE</scope>
    <source>
        <strain evidence="2">CCMP3328</strain>
    </source>
</reference>
<dbReference type="EMBL" id="HBEF01010198">
    <property type="protein sequence ID" value="CAD8334308.1"/>
    <property type="molecule type" value="Transcribed_RNA"/>
</dbReference>
<keyword evidence="1" id="KW-0732">Signal</keyword>
<proteinExistence type="predicted"/>
<gene>
    <name evidence="2" type="ORF">CAUS1442_LOCUS6413</name>
</gene>
<feature type="chain" id="PRO_5030581872" evidence="1">
    <location>
        <begin position="31"/>
        <end position="313"/>
    </location>
</feature>
<protein>
    <submittedName>
        <fullName evidence="2">Uncharacterized protein</fullName>
    </submittedName>
</protein>
<evidence type="ECO:0000256" key="1">
    <source>
        <dbReference type="SAM" id="SignalP"/>
    </source>
</evidence>
<sequence>MFQCNSHLSRMAIAVALLACAFDRSPVAHAFQPRMLTSESGAGWEFPPIGQHIAKNAAAIFISSTLLLGGQPQAATALDPTVSGALQKAIIEASDATYPLLQALDSTSTASFSTKVSNVIAKKLNPDRLTNVVDSATSAVLAIPDDRISKFTTIVEDAYQGVSSDTCQYIAIPASAIEKVALSDGLQKVDAEKLSQALEKVALLQRAVPVSSSADSGGICLPKSQEALENIWVGQTELLLSVPKAAKKELGERTKSAIRSIPGPEALRLANDAKNIVTGSGDRKIASRFLQTGQALDKLIQQDPRFQAFQSPK</sequence>
<feature type="signal peptide" evidence="1">
    <location>
        <begin position="1"/>
        <end position="30"/>
    </location>
</feature>
<name>A0A7R9ZN80_9STRA</name>